<dbReference type="InterPro" id="IPR006311">
    <property type="entry name" value="TAT_signal"/>
</dbReference>
<dbReference type="AlphaFoldDB" id="A0A418MU90"/>
<comment type="caution">
    <text evidence="1">The sequence shown here is derived from an EMBL/GenBank/DDBJ whole genome shotgun (WGS) entry which is preliminary data.</text>
</comment>
<dbReference type="InterPro" id="IPR010869">
    <property type="entry name" value="DUF1501"/>
</dbReference>
<gene>
    <name evidence="1" type="ORF">D2L64_13570</name>
</gene>
<dbReference type="PROSITE" id="PS51318">
    <property type="entry name" value="TAT"/>
    <property type="match status" value="1"/>
</dbReference>
<dbReference type="OrthoDB" id="9779968at2"/>
<evidence type="ECO:0000313" key="1">
    <source>
        <dbReference type="EMBL" id="RIV37974.1"/>
    </source>
</evidence>
<dbReference type="Proteomes" id="UP000283832">
    <property type="component" value="Unassembled WGS sequence"/>
</dbReference>
<dbReference type="Pfam" id="PF07394">
    <property type="entry name" value="DUF1501"/>
    <property type="match status" value="1"/>
</dbReference>
<dbReference type="PANTHER" id="PTHR43737">
    <property type="entry name" value="BLL7424 PROTEIN"/>
    <property type="match status" value="1"/>
</dbReference>
<reference evidence="1 2" key="1">
    <citation type="submission" date="2018-08" db="EMBL/GenBank/DDBJ databases">
        <title>Jishengella sp. nov., isolated from a root of Azadirachta indica A. Juss. var. siamensis Valenton.</title>
        <authorList>
            <person name="Kuncharoen N."/>
            <person name="Tanasupawat S."/>
            <person name="Kudo T."/>
            <person name="Ohkuma M."/>
        </authorList>
    </citation>
    <scope>NUCLEOTIDE SEQUENCE [LARGE SCALE GENOMIC DNA]</scope>
    <source>
        <strain evidence="1 2">AZ1-13</strain>
    </source>
</reference>
<name>A0A418MU90_9ACTN</name>
<dbReference type="EMBL" id="QXEC01000011">
    <property type="protein sequence ID" value="RIV37974.1"/>
    <property type="molecule type" value="Genomic_DNA"/>
</dbReference>
<proteinExistence type="predicted"/>
<protein>
    <submittedName>
        <fullName evidence="1">DUF1501 domain-containing protein</fullName>
    </submittedName>
</protein>
<sequence length="459" mass="48694">MEKTVYSYPLHPECPDVRRLADNPAEALLRAEADIVAAENAAETDRYRRLEELEEAQQDGRGVTRRTFVAGAAATATALATAQFVTTSASFAATKTGTLIHVFLYGGLDGLSLIAPNDDPVLDRARPDLLLPDDSLAVGRGFKLTSAFQPLEPWLRAGQLGFVPGVSDQRLSRSHFQAADACNLGGLPGETGGRGWLDSLVDVLGKGTAFRSVGIGSTLPRSLVGNNGAISLNSVGSLRLAGDDRYREATEKAIRGLFTGINHPVEESVHAGLGALATARKISAEPYRAAEGVEYRGVGFAFQQLAQLIKGGANVRVATVGMGGYDTHENQGTRDGGQLYRRLNELAAAMAAFFTDLGDRAADVTIMVSSEFGRRVASNSGGTDHGHGGVVTVLSGRKLAGSLLGTWNGLNTLDSGDVPEYNNMFNVYGSVAQGRFGLTNAEVDKIFPRMKYAPMKLYA</sequence>
<dbReference type="RefSeq" id="WP_119576060.1">
    <property type="nucleotide sequence ID" value="NZ_QXEC01000011.1"/>
</dbReference>
<organism evidence="1 2">
    <name type="scientific">Micromonospora radicis</name>
    <dbReference type="NCBI Taxonomy" id="1894971"/>
    <lineage>
        <taxon>Bacteria</taxon>
        <taxon>Bacillati</taxon>
        <taxon>Actinomycetota</taxon>
        <taxon>Actinomycetes</taxon>
        <taxon>Micromonosporales</taxon>
        <taxon>Micromonosporaceae</taxon>
        <taxon>Micromonospora</taxon>
    </lineage>
</organism>
<evidence type="ECO:0000313" key="2">
    <source>
        <dbReference type="Proteomes" id="UP000283832"/>
    </source>
</evidence>
<keyword evidence="2" id="KW-1185">Reference proteome</keyword>
<accession>A0A418MU90</accession>
<dbReference type="PANTHER" id="PTHR43737:SF1">
    <property type="entry name" value="DUF1501 DOMAIN-CONTAINING PROTEIN"/>
    <property type="match status" value="1"/>
</dbReference>